<name>A0A7S1ZZD1_TRICV</name>
<proteinExistence type="predicted"/>
<keyword evidence="1" id="KW-0732">Signal</keyword>
<dbReference type="AlphaFoldDB" id="A0A7S1ZZD1"/>
<evidence type="ECO:0000256" key="1">
    <source>
        <dbReference type="SAM" id="SignalP"/>
    </source>
</evidence>
<evidence type="ECO:0008006" key="3">
    <source>
        <dbReference type="Google" id="ProtNLM"/>
    </source>
</evidence>
<sequence>MSTMKLAVSLLLTYVTGFEHAVVLGEETRVLKKTKGKGKKGKKACTKLAIEVRETWTEDLVLPDGTTVPVEALGPDLYTPGLLQYYSGYVQDAEGENIGKAYQKFIMIDSDGNSIGDGTYIDLAGCEGSITFSGPYLASTVGTGTFTVLGGTGDFLGAKGVITESYDESTGEGVRMIHLQ</sequence>
<protein>
    <recommendedName>
        <fullName evidence="3">Dirigent protein</fullName>
    </recommendedName>
</protein>
<feature type="chain" id="PRO_5031504829" description="Dirigent protein" evidence="1">
    <location>
        <begin position="18"/>
        <end position="180"/>
    </location>
</feature>
<dbReference type="EMBL" id="HBGO01028669">
    <property type="protein sequence ID" value="CAD9352477.1"/>
    <property type="molecule type" value="Transcribed_RNA"/>
</dbReference>
<evidence type="ECO:0000313" key="2">
    <source>
        <dbReference type="EMBL" id="CAD9352477.1"/>
    </source>
</evidence>
<feature type="signal peptide" evidence="1">
    <location>
        <begin position="1"/>
        <end position="17"/>
    </location>
</feature>
<gene>
    <name evidence="2" type="ORF">OSIN01602_LOCUS16501</name>
</gene>
<accession>A0A7S1ZZD1</accession>
<reference evidence="2" key="1">
    <citation type="submission" date="2021-01" db="EMBL/GenBank/DDBJ databases">
        <authorList>
            <person name="Corre E."/>
            <person name="Pelletier E."/>
            <person name="Niang G."/>
            <person name="Scheremetjew M."/>
            <person name="Finn R."/>
            <person name="Kale V."/>
            <person name="Holt S."/>
            <person name="Cochrane G."/>
            <person name="Meng A."/>
            <person name="Brown T."/>
            <person name="Cohen L."/>
        </authorList>
    </citation>
    <scope>NUCLEOTIDE SEQUENCE</scope>
    <source>
        <strain evidence="2">Grunow 1884</strain>
    </source>
</reference>
<organism evidence="2">
    <name type="scientific">Trieres chinensis</name>
    <name type="common">Marine centric diatom</name>
    <name type="synonym">Odontella sinensis</name>
    <dbReference type="NCBI Taxonomy" id="1514140"/>
    <lineage>
        <taxon>Eukaryota</taxon>
        <taxon>Sar</taxon>
        <taxon>Stramenopiles</taxon>
        <taxon>Ochrophyta</taxon>
        <taxon>Bacillariophyta</taxon>
        <taxon>Mediophyceae</taxon>
        <taxon>Biddulphiophycidae</taxon>
        <taxon>Eupodiscales</taxon>
        <taxon>Parodontellaceae</taxon>
        <taxon>Trieres</taxon>
    </lineage>
</organism>